<sequence length="129" mass="14866">MRNLEAIAKGLELMSEYTKLVRQYEEPGPKQVLSISMFIYWENERKSFWNVSDRNVHIKYTERSRIMLHDTSKVFDPHDPIDASIKLQNVEKMLAKLIGNQNKSPVIELIPRKDYASSASASEPPSVSN</sequence>
<gene>
    <name evidence="1" type="ORF">ACAOBT_LOCUS15233</name>
</gene>
<evidence type="ECO:0000313" key="1">
    <source>
        <dbReference type="EMBL" id="CAH1982821.1"/>
    </source>
</evidence>
<reference evidence="1" key="1">
    <citation type="submission" date="2022-03" db="EMBL/GenBank/DDBJ databases">
        <authorList>
            <person name="Sayadi A."/>
        </authorList>
    </citation>
    <scope>NUCLEOTIDE SEQUENCE</scope>
</reference>
<evidence type="ECO:0000313" key="2">
    <source>
        <dbReference type="Proteomes" id="UP001152888"/>
    </source>
</evidence>
<name>A0A9P0PGR4_ACAOB</name>
<accession>A0A9P0PGR4</accession>
<proteinExistence type="predicted"/>
<dbReference type="Proteomes" id="UP001152888">
    <property type="component" value="Unassembled WGS sequence"/>
</dbReference>
<keyword evidence="2" id="KW-1185">Reference proteome</keyword>
<organism evidence="1 2">
    <name type="scientific">Acanthoscelides obtectus</name>
    <name type="common">Bean weevil</name>
    <name type="synonym">Bruchus obtectus</name>
    <dbReference type="NCBI Taxonomy" id="200917"/>
    <lineage>
        <taxon>Eukaryota</taxon>
        <taxon>Metazoa</taxon>
        <taxon>Ecdysozoa</taxon>
        <taxon>Arthropoda</taxon>
        <taxon>Hexapoda</taxon>
        <taxon>Insecta</taxon>
        <taxon>Pterygota</taxon>
        <taxon>Neoptera</taxon>
        <taxon>Endopterygota</taxon>
        <taxon>Coleoptera</taxon>
        <taxon>Polyphaga</taxon>
        <taxon>Cucujiformia</taxon>
        <taxon>Chrysomeloidea</taxon>
        <taxon>Chrysomelidae</taxon>
        <taxon>Bruchinae</taxon>
        <taxon>Bruchini</taxon>
        <taxon>Acanthoscelides</taxon>
    </lineage>
</organism>
<dbReference type="AlphaFoldDB" id="A0A9P0PGR4"/>
<dbReference type="EMBL" id="CAKOFQ010006927">
    <property type="protein sequence ID" value="CAH1982821.1"/>
    <property type="molecule type" value="Genomic_DNA"/>
</dbReference>
<comment type="caution">
    <text evidence="1">The sequence shown here is derived from an EMBL/GenBank/DDBJ whole genome shotgun (WGS) entry which is preliminary data.</text>
</comment>
<protein>
    <submittedName>
        <fullName evidence="1">Uncharacterized protein</fullName>
    </submittedName>
</protein>